<evidence type="ECO:0000313" key="2">
    <source>
        <dbReference type="Proteomes" id="UP000828048"/>
    </source>
</evidence>
<keyword evidence="2" id="KW-1185">Reference proteome</keyword>
<gene>
    <name evidence="1" type="ORF">Vadar_005125</name>
</gene>
<proteinExistence type="predicted"/>
<organism evidence="1 2">
    <name type="scientific">Vaccinium darrowii</name>
    <dbReference type="NCBI Taxonomy" id="229202"/>
    <lineage>
        <taxon>Eukaryota</taxon>
        <taxon>Viridiplantae</taxon>
        <taxon>Streptophyta</taxon>
        <taxon>Embryophyta</taxon>
        <taxon>Tracheophyta</taxon>
        <taxon>Spermatophyta</taxon>
        <taxon>Magnoliopsida</taxon>
        <taxon>eudicotyledons</taxon>
        <taxon>Gunneridae</taxon>
        <taxon>Pentapetalae</taxon>
        <taxon>asterids</taxon>
        <taxon>Ericales</taxon>
        <taxon>Ericaceae</taxon>
        <taxon>Vaccinioideae</taxon>
        <taxon>Vaccinieae</taxon>
        <taxon>Vaccinium</taxon>
    </lineage>
</organism>
<sequence>MEHNEVVTPERLANDEGNKIESNGYCGSDHKYDNFFTNIKSDDIEVKPFEGSSPPGTSKGYGLKKWRRIRREFSKDGSGNLDPSKILKRGLSVETRRKSDNSLSSTKAMVKNMGVGSSLESREPVAPRTDSENSENRSSKSSTTASVPRSRYEIPLAVGNARDQNWMKGLSGKNVVNSGQSGEKGKNRTEASKKPRGERVKIEKENSHSSVESDSRTFNCVFVQGADSVTRNGQQNGKSTNCNGENSDEDGVEQSYDEELRTGYNTIQKVGELDDLSQQDSVHGSWEFNREKVEIHRSSTDIDPLVESIFTLQSAQEALEREVQNLREIGEISIYDSSTLGSNLPSKFASIAQRIDEASSSDLLHTGEITQNFSHSPEKQVTRLQQNVDLLERKIEEANASLKAKDAKVIELEYAQKSNESPKEETGSTIESRHEKYREMEAELEGLFKQKIEAEVEYLAISRTIPKVRVAAADQVAMGQPQIFNEFRDAENKSENEETQQAEKLKTYYADTVETDQLSPHYAGVVPT</sequence>
<name>A0ACB7Z2F0_9ERIC</name>
<reference evidence="1 2" key="1">
    <citation type="journal article" date="2021" name="Hortic Res">
        <title>High-quality reference genome and annotation aids understanding of berry development for evergreen blueberry (Vaccinium darrowii).</title>
        <authorList>
            <person name="Yu J."/>
            <person name="Hulse-Kemp A.M."/>
            <person name="Babiker E."/>
            <person name="Staton M."/>
        </authorList>
    </citation>
    <scope>NUCLEOTIDE SEQUENCE [LARGE SCALE GENOMIC DNA]</scope>
    <source>
        <strain evidence="2">cv. NJ 8807/NJ 8810</strain>
        <tissue evidence="1">Young leaf</tissue>
    </source>
</reference>
<evidence type="ECO:0000313" key="1">
    <source>
        <dbReference type="EMBL" id="KAH7859756.1"/>
    </source>
</evidence>
<dbReference type="EMBL" id="CM037154">
    <property type="protein sequence ID" value="KAH7859756.1"/>
    <property type="molecule type" value="Genomic_DNA"/>
</dbReference>
<dbReference type="Proteomes" id="UP000828048">
    <property type="component" value="Chromosome 4"/>
</dbReference>
<accession>A0ACB7Z2F0</accession>
<comment type="caution">
    <text evidence="1">The sequence shown here is derived from an EMBL/GenBank/DDBJ whole genome shotgun (WGS) entry which is preliminary data.</text>
</comment>
<protein>
    <submittedName>
        <fullName evidence="1">Uncharacterized protein</fullName>
    </submittedName>
</protein>